<dbReference type="AlphaFoldDB" id="A0A7W9W744"/>
<dbReference type="EMBL" id="JACHGW010000003">
    <property type="protein sequence ID" value="MBB6051273.1"/>
    <property type="molecule type" value="Genomic_DNA"/>
</dbReference>
<organism evidence="1 2">
    <name type="scientific">Armatimonas rosea</name>
    <dbReference type="NCBI Taxonomy" id="685828"/>
    <lineage>
        <taxon>Bacteria</taxon>
        <taxon>Bacillati</taxon>
        <taxon>Armatimonadota</taxon>
        <taxon>Armatimonadia</taxon>
        <taxon>Armatimonadales</taxon>
        <taxon>Armatimonadaceae</taxon>
        <taxon>Armatimonas</taxon>
    </lineage>
</organism>
<evidence type="ECO:0000313" key="1">
    <source>
        <dbReference type="EMBL" id="MBB6051273.1"/>
    </source>
</evidence>
<proteinExistence type="predicted"/>
<comment type="caution">
    <text evidence="1">The sequence shown here is derived from an EMBL/GenBank/DDBJ whole genome shotgun (WGS) entry which is preliminary data.</text>
</comment>
<evidence type="ECO:0000313" key="2">
    <source>
        <dbReference type="Proteomes" id="UP000520814"/>
    </source>
</evidence>
<protein>
    <submittedName>
        <fullName evidence="1">Uncharacterized protein</fullName>
    </submittedName>
</protein>
<accession>A0A7W9W744</accession>
<keyword evidence="2" id="KW-1185">Reference proteome</keyword>
<reference evidence="1 2" key="1">
    <citation type="submission" date="2020-08" db="EMBL/GenBank/DDBJ databases">
        <title>Genomic Encyclopedia of Type Strains, Phase IV (KMG-IV): sequencing the most valuable type-strain genomes for metagenomic binning, comparative biology and taxonomic classification.</title>
        <authorList>
            <person name="Goeker M."/>
        </authorList>
    </citation>
    <scope>NUCLEOTIDE SEQUENCE [LARGE SCALE GENOMIC DNA]</scope>
    <source>
        <strain evidence="1 2">DSM 23562</strain>
    </source>
</reference>
<sequence length="121" mass="13763">MTIAVISETPEKDTQRVHVFTKNKEASGETLGAALDALQLTDSLWEGSEEPYLLLRRFQADRFFPTPQRERLRALMAQWREAQESAQPFATELQSELESLIQAEEEATIARSQALLEATRK</sequence>
<gene>
    <name evidence="1" type="ORF">HNQ39_003083</name>
</gene>
<name>A0A7W9W744_ARMRO</name>
<dbReference type="RefSeq" id="WP_184197922.1">
    <property type="nucleotide sequence ID" value="NZ_JACHGW010000003.1"/>
</dbReference>
<dbReference type="Proteomes" id="UP000520814">
    <property type="component" value="Unassembled WGS sequence"/>
</dbReference>